<name>A0AA86RZ43_9FABA</name>
<dbReference type="EMBL" id="OY731400">
    <property type="protein sequence ID" value="CAJ1936129.1"/>
    <property type="molecule type" value="Genomic_DNA"/>
</dbReference>
<reference evidence="1" key="1">
    <citation type="submission" date="2023-10" db="EMBL/GenBank/DDBJ databases">
        <authorList>
            <person name="Domelevo Entfellner J.-B."/>
        </authorList>
    </citation>
    <scope>NUCLEOTIDE SEQUENCE</scope>
</reference>
<organism evidence="1 2">
    <name type="scientific">Sphenostylis stenocarpa</name>
    <dbReference type="NCBI Taxonomy" id="92480"/>
    <lineage>
        <taxon>Eukaryota</taxon>
        <taxon>Viridiplantae</taxon>
        <taxon>Streptophyta</taxon>
        <taxon>Embryophyta</taxon>
        <taxon>Tracheophyta</taxon>
        <taxon>Spermatophyta</taxon>
        <taxon>Magnoliopsida</taxon>
        <taxon>eudicotyledons</taxon>
        <taxon>Gunneridae</taxon>
        <taxon>Pentapetalae</taxon>
        <taxon>rosids</taxon>
        <taxon>fabids</taxon>
        <taxon>Fabales</taxon>
        <taxon>Fabaceae</taxon>
        <taxon>Papilionoideae</taxon>
        <taxon>50 kb inversion clade</taxon>
        <taxon>NPAAA clade</taxon>
        <taxon>indigoferoid/millettioid clade</taxon>
        <taxon>Phaseoleae</taxon>
        <taxon>Sphenostylis</taxon>
    </lineage>
</organism>
<keyword evidence="2" id="KW-1185">Reference proteome</keyword>
<sequence length="71" mass="7682">MCGYYIGGFVAVGKLLPLALVKQEWSSGKTCVEQWYCIGGPNCYNGDLRMCGYYGGGLVVVTKLLLLALVK</sequence>
<proteinExistence type="predicted"/>
<protein>
    <submittedName>
        <fullName evidence="1">Uncharacterized protein</fullName>
    </submittedName>
</protein>
<dbReference type="AlphaFoldDB" id="A0AA86RZ43"/>
<gene>
    <name evidence="1" type="ORF">AYBTSS11_LOCUS7309</name>
</gene>
<dbReference type="Proteomes" id="UP001189624">
    <property type="component" value="Chromosome 3"/>
</dbReference>
<accession>A0AA86RZ43</accession>
<evidence type="ECO:0000313" key="2">
    <source>
        <dbReference type="Proteomes" id="UP001189624"/>
    </source>
</evidence>
<evidence type="ECO:0000313" key="1">
    <source>
        <dbReference type="EMBL" id="CAJ1936129.1"/>
    </source>
</evidence>
<dbReference type="Gramene" id="rna-AYBTSS11_LOCUS7309">
    <property type="protein sequence ID" value="CAJ1936129.1"/>
    <property type="gene ID" value="gene-AYBTSS11_LOCUS7309"/>
</dbReference>